<reference evidence="1" key="1">
    <citation type="submission" date="2021-10" db="EMBL/GenBank/DDBJ databases">
        <title>Collection of gut derived symbiotic bacterial strains cultured from healthy donors.</title>
        <authorList>
            <person name="Lin H."/>
            <person name="Littmann E."/>
            <person name="Kohout C."/>
            <person name="Pamer E.G."/>
        </authorList>
    </citation>
    <scope>NUCLEOTIDE SEQUENCE</scope>
    <source>
        <strain evidence="1">DFI.4.48</strain>
    </source>
</reference>
<dbReference type="EMBL" id="JAJDKZ010000017">
    <property type="protein sequence ID" value="MCB8610383.1"/>
    <property type="molecule type" value="Genomic_DNA"/>
</dbReference>
<gene>
    <name evidence="1" type="ORF">LJD69_07220</name>
</gene>
<comment type="caution">
    <text evidence="1">The sequence shown here is derived from an EMBL/GenBank/DDBJ whole genome shotgun (WGS) entry which is preliminary data.</text>
</comment>
<evidence type="ECO:0008006" key="3">
    <source>
        <dbReference type="Google" id="ProtNLM"/>
    </source>
</evidence>
<proteinExistence type="predicted"/>
<evidence type="ECO:0000313" key="2">
    <source>
        <dbReference type="Proteomes" id="UP001198439"/>
    </source>
</evidence>
<dbReference type="AlphaFoldDB" id="A0AAW4VML7"/>
<organism evidence="1 2">
    <name type="scientific">Faecalibacillus faecis</name>
    <dbReference type="NCBI Taxonomy" id="1982628"/>
    <lineage>
        <taxon>Bacteria</taxon>
        <taxon>Bacillati</taxon>
        <taxon>Bacillota</taxon>
        <taxon>Erysipelotrichia</taxon>
        <taxon>Erysipelotrichales</taxon>
        <taxon>Coprobacillaceae</taxon>
        <taxon>Faecalibacillus</taxon>
    </lineage>
</organism>
<sequence>MARKYDIIERLKAKNERPFVMVDENTSYQIDTSKTNVMAIMAVIDGMGKDETSIKEDTKMMDKIVEMSLGEKALKYIDSLNLTFDAYSLIFDVIMAAIRGVDLEEDSNEKETPKK</sequence>
<evidence type="ECO:0000313" key="1">
    <source>
        <dbReference type="EMBL" id="MCB8610383.1"/>
    </source>
</evidence>
<accession>A0AAW4VML7</accession>
<dbReference type="RefSeq" id="WP_227279592.1">
    <property type="nucleotide sequence ID" value="NZ_JAJDKR010000016.1"/>
</dbReference>
<dbReference type="Proteomes" id="UP001198439">
    <property type="component" value="Unassembled WGS sequence"/>
</dbReference>
<protein>
    <recommendedName>
        <fullName evidence="3">Phage tail protein</fullName>
    </recommendedName>
</protein>
<name>A0AAW4VML7_9FIRM</name>